<dbReference type="Gene3D" id="1.10.357.10">
    <property type="entry name" value="Tetracycline Repressor, domain 2"/>
    <property type="match status" value="1"/>
</dbReference>
<evidence type="ECO:0000256" key="4">
    <source>
        <dbReference type="PROSITE-ProRule" id="PRU00335"/>
    </source>
</evidence>
<evidence type="ECO:0000259" key="5">
    <source>
        <dbReference type="PROSITE" id="PS50977"/>
    </source>
</evidence>
<name>A0A2K9D7S5_9MICO</name>
<keyword evidence="1" id="KW-0805">Transcription regulation</keyword>
<evidence type="ECO:0000256" key="1">
    <source>
        <dbReference type="ARBA" id="ARBA00023015"/>
    </source>
</evidence>
<dbReference type="InterPro" id="IPR009057">
    <property type="entry name" value="Homeodomain-like_sf"/>
</dbReference>
<proteinExistence type="predicted"/>
<feature type="domain" description="HTH tetR-type" evidence="5">
    <location>
        <begin position="8"/>
        <end position="68"/>
    </location>
</feature>
<accession>A0A2K9D7S5</accession>
<gene>
    <name evidence="6" type="ORF">CXR34_09480</name>
</gene>
<protein>
    <submittedName>
        <fullName evidence="6">TetR family transcriptional regulator</fullName>
    </submittedName>
</protein>
<dbReference type="PANTHER" id="PTHR30055:SF238">
    <property type="entry name" value="MYCOFACTOCIN BIOSYNTHESIS TRANSCRIPTIONAL REGULATOR MFTR-RELATED"/>
    <property type="match status" value="1"/>
</dbReference>
<dbReference type="InterPro" id="IPR050109">
    <property type="entry name" value="HTH-type_TetR-like_transc_reg"/>
</dbReference>
<evidence type="ECO:0000313" key="7">
    <source>
        <dbReference type="Proteomes" id="UP000233276"/>
    </source>
</evidence>
<dbReference type="InterPro" id="IPR001647">
    <property type="entry name" value="HTH_TetR"/>
</dbReference>
<keyword evidence="3" id="KW-0804">Transcription</keyword>
<dbReference type="AlphaFoldDB" id="A0A2K9D7S5"/>
<evidence type="ECO:0000313" key="6">
    <source>
        <dbReference type="EMBL" id="AUG29655.1"/>
    </source>
</evidence>
<dbReference type="KEGG" id="mhos:CXR34_09480"/>
<dbReference type="GO" id="GO:0000976">
    <property type="term" value="F:transcription cis-regulatory region binding"/>
    <property type="evidence" value="ECO:0007669"/>
    <property type="project" value="TreeGrafter"/>
</dbReference>
<dbReference type="SUPFAM" id="SSF46689">
    <property type="entry name" value="Homeodomain-like"/>
    <property type="match status" value="1"/>
</dbReference>
<dbReference type="Proteomes" id="UP000233276">
    <property type="component" value="Chromosome"/>
</dbReference>
<dbReference type="GO" id="GO:0003700">
    <property type="term" value="F:DNA-binding transcription factor activity"/>
    <property type="evidence" value="ECO:0007669"/>
    <property type="project" value="TreeGrafter"/>
</dbReference>
<reference evidence="6 7" key="1">
    <citation type="submission" date="2017-12" db="EMBL/GenBank/DDBJ databases">
        <title>Isolation and characterization of estrogens degradatiion strain Microbacterium hominis SJTG1.</title>
        <authorList>
            <person name="Xiong W."/>
            <person name="Yin C."/>
            <person name="Zheng D."/>
            <person name="Liang R."/>
        </authorList>
    </citation>
    <scope>NUCLEOTIDE SEQUENCE [LARGE SCALE GENOMIC DNA]</scope>
    <source>
        <strain evidence="6 7">SJTG1</strain>
    </source>
</reference>
<dbReference type="RefSeq" id="WP_082808016.1">
    <property type="nucleotide sequence ID" value="NZ_CP025299.1"/>
</dbReference>
<evidence type="ECO:0000256" key="2">
    <source>
        <dbReference type="ARBA" id="ARBA00023125"/>
    </source>
</evidence>
<evidence type="ECO:0000256" key="3">
    <source>
        <dbReference type="ARBA" id="ARBA00023163"/>
    </source>
</evidence>
<organism evidence="6 7">
    <name type="scientific">Microbacterium hominis</name>
    <dbReference type="NCBI Taxonomy" id="162426"/>
    <lineage>
        <taxon>Bacteria</taxon>
        <taxon>Bacillati</taxon>
        <taxon>Actinomycetota</taxon>
        <taxon>Actinomycetes</taxon>
        <taxon>Micrococcales</taxon>
        <taxon>Microbacteriaceae</taxon>
        <taxon>Microbacterium</taxon>
    </lineage>
</organism>
<dbReference type="Pfam" id="PF00440">
    <property type="entry name" value="TetR_N"/>
    <property type="match status" value="1"/>
</dbReference>
<keyword evidence="2 4" id="KW-0238">DNA-binding</keyword>
<sequence length="180" mass="18426">MSSGRPRATSRATIAEAASELFLERGYAETTVADITTRAGVSRSTFFNYFSSKADVLWSGFDERADTACATLAAGADPVSALRALVDGFAPDSLALAITHAAAMGMEADLATERALRTARLARAVSDGLVDRGAGRLAADVRGGALAGALLAAVWAWAVAGPGRSALAPLWEDALALAKG</sequence>
<dbReference type="EMBL" id="CP025299">
    <property type="protein sequence ID" value="AUG29655.1"/>
    <property type="molecule type" value="Genomic_DNA"/>
</dbReference>
<dbReference type="PRINTS" id="PR00455">
    <property type="entry name" value="HTHTETR"/>
</dbReference>
<feature type="DNA-binding region" description="H-T-H motif" evidence="4">
    <location>
        <begin position="31"/>
        <end position="50"/>
    </location>
</feature>
<dbReference type="PANTHER" id="PTHR30055">
    <property type="entry name" value="HTH-TYPE TRANSCRIPTIONAL REGULATOR RUTR"/>
    <property type="match status" value="1"/>
</dbReference>
<dbReference type="PROSITE" id="PS50977">
    <property type="entry name" value="HTH_TETR_2"/>
    <property type="match status" value="1"/>
</dbReference>